<dbReference type="EMBL" id="PDUG01000006">
    <property type="protein sequence ID" value="PIC15294.1"/>
    <property type="molecule type" value="Genomic_DNA"/>
</dbReference>
<keyword evidence="3" id="KW-1185">Reference proteome</keyword>
<evidence type="ECO:0000313" key="3">
    <source>
        <dbReference type="Proteomes" id="UP000230233"/>
    </source>
</evidence>
<sequence length="122" mass="14515">MGRHASHPIERIKEEEETLFYKPTEIGKIALLEKRLKSKHKRQLRNIEQVHLNEQGQIRTAPVKYCGMEVLRSVNHLNPFEIVKEKTADEPAEQKEEKTTEPEPQKRSRKRKVEYFKKGRKK</sequence>
<gene>
    <name evidence="2" type="primary">Cnig_chr_X.g22330</name>
    <name evidence="2" type="ORF">B9Z55_022330</name>
</gene>
<feature type="compositionally biased region" description="Basic and acidic residues" evidence="1">
    <location>
        <begin position="82"/>
        <end position="106"/>
    </location>
</feature>
<dbReference type="AlphaFoldDB" id="A0A2G5SJL5"/>
<feature type="region of interest" description="Disordered" evidence="1">
    <location>
        <begin position="80"/>
        <end position="122"/>
    </location>
</feature>
<organism evidence="2 3">
    <name type="scientific">Caenorhabditis nigoni</name>
    <dbReference type="NCBI Taxonomy" id="1611254"/>
    <lineage>
        <taxon>Eukaryota</taxon>
        <taxon>Metazoa</taxon>
        <taxon>Ecdysozoa</taxon>
        <taxon>Nematoda</taxon>
        <taxon>Chromadorea</taxon>
        <taxon>Rhabditida</taxon>
        <taxon>Rhabditina</taxon>
        <taxon>Rhabditomorpha</taxon>
        <taxon>Rhabditoidea</taxon>
        <taxon>Rhabditidae</taxon>
        <taxon>Peloderinae</taxon>
        <taxon>Caenorhabditis</taxon>
    </lineage>
</organism>
<reference evidence="3" key="1">
    <citation type="submission" date="2017-10" db="EMBL/GenBank/DDBJ databases">
        <title>Rapid genome shrinkage in a self-fertile nematode reveals novel sperm competition proteins.</title>
        <authorList>
            <person name="Yin D."/>
            <person name="Schwarz E.M."/>
            <person name="Thomas C.G."/>
            <person name="Felde R.L."/>
            <person name="Korf I.F."/>
            <person name="Cutter A.D."/>
            <person name="Schartner C.M."/>
            <person name="Ralston E.J."/>
            <person name="Meyer B.J."/>
            <person name="Haag E.S."/>
        </authorList>
    </citation>
    <scope>NUCLEOTIDE SEQUENCE [LARGE SCALE GENOMIC DNA]</scope>
    <source>
        <strain evidence="3">JU1422</strain>
    </source>
</reference>
<evidence type="ECO:0000313" key="2">
    <source>
        <dbReference type="EMBL" id="PIC15294.1"/>
    </source>
</evidence>
<protein>
    <submittedName>
        <fullName evidence="2">Uncharacterized protein</fullName>
    </submittedName>
</protein>
<dbReference type="Proteomes" id="UP000230233">
    <property type="component" value="Chromosome X"/>
</dbReference>
<proteinExistence type="predicted"/>
<evidence type="ECO:0000256" key="1">
    <source>
        <dbReference type="SAM" id="MobiDB-lite"/>
    </source>
</evidence>
<comment type="caution">
    <text evidence="2">The sequence shown here is derived from an EMBL/GenBank/DDBJ whole genome shotgun (WGS) entry which is preliminary data.</text>
</comment>
<feature type="compositionally biased region" description="Basic and acidic residues" evidence="1">
    <location>
        <begin position="113"/>
        <end position="122"/>
    </location>
</feature>
<name>A0A2G5SJL5_9PELO</name>
<accession>A0A2G5SJL5</accession>